<evidence type="ECO:0000313" key="7">
    <source>
        <dbReference type="EMBL" id="KKN00397.1"/>
    </source>
</evidence>
<dbReference type="EMBL" id="LAZR01005381">
    <property type="protein sequence ID" value="KKN00397.1"/>
    <property type="molecule type" value="Genomic_DNA"/>
</dbReference>
<keyword evidence="3 6" id="KW-0812">Transmembrane</keyword>
<sequence length="307" mass="31586">MLFLFAAVYLGWALGANDTANVFGTGVANELISYRAAVILTAGFVILGAVIEGPKMMDTVGQFTPLTLYTAFIAVLSAAIIVTVMTSIKLPVSTSQAILGAIAGVALSIGGWNALPREKLIKIVLCWLFTPLGAMAISVALFIILAPLANRIRSFITFALVMKLGVIVVGCYGAYTLGANNVANVTGAFVGAGLLGPSGGAIFGGAAIALGALTYSKGVMMSVGKKVFPLGSFSALIAVLASALTLHFFTQLRVPVSNSQAIVGSIVGIGLLRGTKAVNREMLFRIFAGWVATPLLAAGLSFILLAL</sequence>
<dbReference type="PANTHER" id="PTHR11101">
    <property type="entry name" value="PHOSPHATE TRANSPORTER"/>
    <property type="match status" value="1"/>
</dbReference>
<comment type="caution">
    <text evidence="7">The sequence shown here is derived from an EMBL/GenBank/DDBJ whole genome shotgun (WGS) entry which is preliminary data.</text>
</comment>
<comment type="subcellular location">
    <subcellularLocation>
        <location evidence="1">Membrane</location>
        <topology evidence="1">Multi-pass membrane protein</topology>
    </subcellularLocation>
</comment>
<gene>
    <name evidence="7" type="ORF">LCGC14_1138230</name>
</gene>
<feature type="transmembrane region" description="Helical" evidence="6">
    <location>
        <begin position="97"/>
        <end position="115"/>
    </location>
</feature>
<keyword evidence="5 6" id="KW-0472">Membrane</keyword>
<evidence type="ECO:0000256" key="2">
    <source>
        <dbReference type="ARBA" id="ARBA00022448"/>
    </source>
</evidence>
<evidence type="ECO:0000256" key="3">
    <source>
        <dbReference type="ARBA" id="ARBA00022692"/>
    </source>
</evidence>
<keyword evidence="2" id="KW-0813">Transport</keyword>
<feature type="transmembrane region" description="Helical" evidence="6">
    <location>
        <begin position="63"/>
        <end position="85"/>
    </location>
</feature>
<protein>
    <recommendedName>
        <fullName evidence="8">Phosphate transporter</fullName>
    </recommendedName>
</protein>
<evidence type="ECO:0000256" key="6">
    <source>
        <dbReference type="SAM" id="Phobius"/>
    </source>
</evidence>
<feature type="transmembrane region" description="Helical" evidence="6">
    <location>
        <begin position="127"/>
        <end position="149"/>
    </location>
</feature>
<feature type="transmembrane region" description="Helical" evidence="6">
    <location>
        <begin position="155"/>
        <end position="175"/>
    </location>
</feature>
<dbReference type="GO" id="GO:0005315">
    <property type="term" value="F:phosphate transmembrane transporter activity"/>
    <property type="evidence" value="ECO:0007669"/>
    <property type="project" value="InterPro"/>
</dbReference>
<reference evidence="7" key="1">
    <citation type="journal article" date="2015" name="Nature">
        <title>Complex archaea that bridge the gap between prokaryotes and eukaryotes.</title>
        <authorList>
            <person name="Spang A."/>
            <person name="Saw J.H."/>
            <person name="Jorgensen S.L."/>
            <person name="Zaremba-Niedzwiedzka K."/>
            <person name="Martijn J."/>
            <person name="Lind A.E."/>
            <person name="van Eijk R."/>
            <person name="Schleper C."/>
            <person name="Guy L."/>
            <person name="Ettema T.J."/>
        </authorList>
    </citation>
    <scope>NUCLEOTIDE SEQUENCE</scope>
</reference>
<name>A0A0F9MM02_9ZZZZ</name>
<feature type="transmembrane region" description="Helical" evidence="6">
    <location>
        <begin position="227"/>
        <end position="249"/>
    </location>
</feature>
<organism evidence="7">
    <name type="scientific">marine sediment metagenome</name>
    <dbReference type="NCBI Taxonomy" id="412755"/>
    <lineage>
        <taxon>unclassified sequences</taxon>
        <taxon>metagenomes</taxon>
        <taxon>ecological metagenomes</taxon>
    </lineage>
</organism>
<dbReference type="AlphaFoldDB" id="A0A0F9MM02"/>
<accession>A0A0F9MM02</accession>
<evidence type="ECO:0000256" key="5">
    <source>
        <dbReference type="ARBA" id="ARBA00023136"/>
    </source>
</evidence>
<dbReference type="PANTHER" id="PTHR11101:SF80">
    <property type="entry name" value="PHOSPHATE TRANSPORTER"/>
    <property type="match status" value="1"/>
</dbReference>
<dbReference type="GO" id="GO:0035435">
    <property type="term" value="P:phosphate ion transmembrane transport"/>
    <property type="evidence" value="ECO:0007669"/>
    <property type="project" value="TreeGrafter"/>
</dbReference>
<evidence type="ECO:0000256" key="4">
    <source>
        <dbReference type="ARBA" id="ARBA00022989"/>
    </source>
</evidence>
<evidence type="ECO:0000256" key="1">
    <source>
        <dbReference type="ARBA" id="ARBA00004141"/>
    </source>
</evidence>
<dbReference type="InterPro" id="IPR001204">
    <property type="entry name" value="Phos_transporter"/>
</dbReference>
<feature type="transmembrane region" description="Helical" evidence="6">
    <location>
        <begin position="187"/>
        <end position="215"/>
    </location>
</feature>
<dbReference type="GO" id="GO:0016020">
    <property type="term" value="C:membrane"/>
    <property type="evidence" value="ECO:0007669"/>
    <property type="project" value="UniProtKB-SubCell"/>
</dbReference>
<dbReference type="Pfam" id="PF01384">
    <property type="entry name" value="PHO4"/>
    <property type="match status" value="2"/>
</dbReference>
<evidence type="ECO:0008006" key="8">
    <source>
        <dbReference type="Google" id="ProtNLM"/>
    </source>
</evidence>
<feature type="transmembrane region" description="Helical" evidence="6">
    <location>
        <begin position="31"/>
        <end position="51"/>
    </location>
</feature>
<proteinExistence type="predicted"/>
<keyword evidence="4 6" id="KW-1133">Transmembrane helix</keyword>
<feature type="transmembrane region" description="Helical" evidence="6">
    <location>
        <begin position="282"/>
        <end position="306"/>
    </location>
</feature>